<dbReference type="Proteomes" id="UP000765509">
    <property type="component" value="Unassembled WGS sequence"/>
</dbReference>
<reference evidence="2" key="1">
    <citation type="submission" date="2021-03" db="EMBL/GenBank/DDBJ databases">
        <title>Draft genome sequence of rust myrtle Austropuccinia psidii MF-1, a brazilian biotype.</title>
        <authorList>
            <person name="Quecine M.C."/>
            <person name="Pachon D.M.R."/>
            <person name="Bonatelli M.L."/>
            <person name="Correr F.H."/>
            <person name="Franceschini L.M."/>
            <person name="Leite T.F."/>
            <person name="Margarido G.R.A."/>
            <person name="Almeida C.A."/>
            <person name="Ferrarezi J.A."/>
            <person name="Labate C.A."/>
        </authorList>
    </citation>
    <scope>NUCLEOTIDE SEQUENCE</scope>
    <source>
        <strain evidence="2">MF-1</strain>
    </source>
</reference>
<comment type="caution">
    <text evidence="2">The sequence shown here is derived from an EMBL/GenBank/DDBJ whole genome shotgun (WGS) entry which is preliminary data.</text>
</comment>
<sequence length="202" mass="23791">MLTDTVPYTQAITSMSEKTKWKEAMDNEFNSLMNHNTGELGPYPKNNEKVIGGMWCLTRKSNEFGKVYRYKARWLVFVDIETEFLHGDVDMIVYVKQVKGYKQVGKENWVWQLNGSLYGTKQAPRMWKEKLTKFLADLDLFSLKSDKSLFITRDYSLMLHIHVDDGFLIRKFEKSIIKFLETLNSKIKLKLNKQPSQHLVYM</sequence>
<dbReference type="InterPro" id="IPR013103">
    <property type="entry name" value="RVT_2"/>
</dbReference>
<accession>A0A9Q3Q2A2</accession>
<evidence type="ECO:0000313" key="3">
    <source>
        <dbReference type="Proteomes" id="UP000765509"/>
    </source>
</evidence>
<organism evidence="2 3">
    <name type="scientific">Austropuccinia psidii MF-1</name>
    <dbReference type="NCBI Taxonomy" id="1389203"/>
    <lineage>
        <taxon>Eukaryota</taxon>
        <taxon>Fungi</taxon>
        <taxon>Dikarya</taxon>
        <taxon>Basidiomycota</taxon>
        <taxon>Pucciniomycotina</taxon>
        <taxon>Pucciniomycetes</taxon>
        <taxon>Pucciniales</taxon>
        <taxon>Sphaerophragmiaceae</taxon>
        <taxon>Austropuccinia</taxon>
    </lineage>
</organism>
<gene>
    <name evidence="2" type="ORF">O181_122409</name>
</gene>
<name>A0A9Q3Q2A2_9BASI</name>
<proteinExistence type="predicted"/>
<dbReference type="Pfam" id="PF07727">
    <property type="entry name" value="RVT_2"/>
    <property type="match status" value="1"/>
</dbReference>
<feature type="domain" description="Reverse transcriptase Ty1/copia-type" evidence="1">
    <location>
        <begin position="78"/>
        <end position="191"/>
    </location>
</feature>
<evidence type="ECO:0000313" key="2">
    <source>
        <dbReference type="EMBL" id="MBW0582694.1"/>
    </source>
</evidence>
<dbReference type="EMBL" id="AVOT02113162">
    <property type="protein sequence ID" value="MBW0582694.1"/>
    <property type="molecule type" value="Genomic_DNA"/>
</dbReference>
<protein>
    <recommendedName>
        <fullName evidence="1">Reverse transcriptase Ty1/copia-type domain-containing protein</fullName>
    </recommendedName>
</protein>
<evidence type="ECO:0000259" key="1">
    <source>
        <dbReference type="Pfam" id="PF07727"/>
    </source>
</evidence>
<dbReference type="AlphaFoldDB" id="A0A9Q3Q2A2"/>
<keyword evidence="3" id="KW-1185">Reference proteome</keyword>